<organism evidence="3 4">
    <name type="scientific">Nepenthes gracilis</name>
    <name type="common">Slender pitcher plant</name>
    <dbReference type="NCBI Taxonomy" id="150966"/>
    <lineage>
        <taxon>Eukaryota</taxon>
        <taxon>Viridiplantae</taxon>
        <taxon>Streptophyta</taxon>
        <taxon>Embryophyta</taxon>
        <taxon>Tracheophyta</taxon>
        <taxon>Spermatophyta</taxon>
        <taxon>Magnoliopsida</taxon>
        <taxon>eudicotyledons</taxon>
        <taxon>Gunneridae</taxon>
        <taxon>Pentapetalae</taxon>
        <taxon>Caryophyllales</taxon>
        <taxon>Nepenthaceae</taxon>
        <taxon>Nepenthes</taxon>
    </lineage>
</organism>
<reference evidence="3" key="1">
    <citation type="submission" date="2023-05" db="EMBL/GenBank/DDBJ databases">
        <title>Nepenthes gracilis genome sequencing.</title>
        <authorList>
            <person name="Fukushima K."/>
        </authorList>
    </citation>
    <scope>NUCLEOTIDE SEQUENCE</scope>
    <source>
        <strain evidence="3">SING2019-196</strain>
    </source>
</reference>
<protein>
    <submittedName>
        <fullName evidence="3">Uncharacterized protein</fullName>
    </submittedName>
</protein>
<name>A0AAD3XYH7_NEPGR</name>
<evidence type="ECO:0000256" key="2">
    <source>
        <dbReference type="SAM" id="Phobius"/>
    </source>
</evidence>
<keyword evidence="2" id="KW-0812">Transmembrane</keyword>
<sequence length="400" mass="42039">MALVAKGGTWSCFEDMLCCISDMIVLDVDAEFSGRACILLPWKLLVGCGCQGRYVCSSILIGFAGSRSSGVGALDCSDELLSCLLLMLVPAEVADVFSCMLDTLHCAVCGCVMLSLFGVLLLMFQFPTVEDEPNVSSEYQNPVQSDPVSGGGPENPPCCAVSSHELENVVDPSTKSLIENSVVGGYSRGDSVPPSIPDSKISAPSLAEPVPLILRPVGLSPSPATDTTDTPLQCQTPTPDPLEVGSHRALLKNPPSPGTSNTGAGAYSKKGEQTNVFALGVVGCMHLAIYVTRYGLPISRTDVMDDLDEPSGPTPSPGFFAFRSGSCCFAIVIYGPSLLIAWPMACRRGLLVDGVSSLDNHCFSAGCQDSGLWGLNVVLEDAVYGSWKLGAVVTSAFEWC</sequence>
<comment type="caution">
    <text evidence="3">The sequence shown here is derived from an EMBL/GenBank/DDBJ whole genome shotgun (WGS) entry which is preliminary data.</text>
</comment>
<evidence type="ECO:0000313" key="4">
    <source>
        <dbReference type="Proteomes" id="UP001279734"/>
    </source>
</evidence>
<dbReference type="Proteomes" id="UP001279734">
    <property type="component" value="Unassembled WGS sequence"/>
</dbReference>
<gene>
    <name evidence="3" type="ORF">Nepgr_022871</name>
</gene>
<keyword evidence="4" id="KW-1185">Reference proteome</keyword>
<evidence type="ECO:0000313" key="3">
    <source>
        <dbReference type="EMBL" id="GMH21029.1"/>
    </source>
</evidence>
<keyword evidence="2" id="KW-0472">Membrane</keyword>
<keyword evidence="2" id="KW-1133">Transmembrane helix</keyword>
<proteinExistence type="predicted"/>
<feature type="compositionally biased region" description="Polar residues" evidence="1">
    <location>
        <begin position="135"/>
        <end position="147"/>
    </location>
</feature>
<evidence type="ECO:0000256" key="1">
    <source>
        <dbReference type="SAM" id="MobiDB-lite"/>
    </source>
</evidence>
<feature type="transmembrane region" description="Helical" evidence="2">
    <location>
        <begin position="276"/>
        <end position="296"/>
    </location>
</feature>
<accession>A0AAD3XYH7</accession>
<feature type="region of interest" description="Disordered" evidence="1">
    <location>
        <begin position="221"/>
        <end position="267"/>
    </location>
</feature>
<feature type="transmembrane region" description="Helical" evidence="2">
    <location>
        <begin position="320"/>
        <end position="342"/>
    </location>
</feature>
<dbReference type="EMBL" id="BSYO01000022">
    <property type="protein sequence ID" value="GMH21029.1"/>
    <property type="molecule type" value="Genomic_DNA"/>
</dbReference>
<dbReference type="AlphaFoldDB" id="A0AAD3XYH7"/>
<feature type="region of interest" description="Disordered" evidence="1">
    <location>
        <begin position="135"/>
        <end position="156"/>
    </location>
</feature>